<dbReference type="SUPFAM" id="SSF54523">
    <property type="entry name" value="Pili subunits"/>
    <property type="match status" value="1"/>
</dbReference>
<name>A0A2S7FEL4_CLOBU</name>
<feature type="transmembrane region" description="Helical" evidence="1">
    <location>
        <begin position="12"/>
        <end position="34"/>
    </location>
</feature>
<dbReference type="Proteomes" id="UP000238081">
    <property type="component" value="Unassembled WGS sequence"/>
</dbReference>
<proteinExistence type="predicted"/>
<organism evidence="2 3">
    <name type="scientific">Clostridium butyricum</name>
    <dbReference type="NCBI Taxonomy" id="1492"/>
    <lineage>
        <taxon>Bacteria</taxon>
        <taxon>Bacillati</taxon>
        <taxon>Bacillota</taxon>
        <taxon>Clostridia</taxon>
        <taxon>Eubacteriales</taxon>
        <taxon>Clostridiaceae</taxon>
        <taxon>Clostridium</taxon>
    </lineage>
</organism>
<dbReference type="RefSeq" id="WP_043664578.1">
    <property type="nucleotide sequence ID" value="NZ_JSEG01000012.1"/>
</dbReference>
<keyword evidence="1" id="KW-0812">Transmembrane</keyword>
<keyword evidence="1" id="KW-1133">Transmembrane helix</keyword>
<dbReference type="NCBIfam" id="TIGR02532">
    <property type="entry name" value="IV_pilin_GFxxxE"/>
    <property type="match status" value="1"/>
</dbReference>
<dbReference type="Pfam" id="PF07963">
    <property type="entry name" value="N_methyl"/>
    <property type="match status" value="1"/>
</dbReference>
<dbReference type="Gene3D" id="3.30.700.10">
    <property type="entry name" value="Glycoprotein, Type 4 Pilin"/>
    <property type="match status" value="1"/>
</dbReference>
<evidence type="ECO:0000256" key="1">
    <source>
        <dbReference type="SAM" id="Phobius"/>
    </source>
</evidence>
<gene>
    <name evidence="2" type="ORF">AWN73_07870</name>
</gene>
<keyword evidence="1" id="KW-0472">Membrane</keyword>
<reference evidence="2 3" key="1">
    <citation type="submission" date="2016-01" db="EMBL/GenBank/DDBJ databases">
        <title>Characterization of the Clostridium difficile lineages that are prevalent in Hong Kong and China.</title>
        <authorList>
            <person name="Kwok J.S.-L."/>
            <person name="Lam W.-Y."/>
            <person name="Ip M."/>
            <person name="Chan T.-F."/>
            <person name="Hawkey P.M."/>
            <person name="Tsui S.K.-W."/>
        </authorList>
    </citation>
    <scope>NUCLEOTIDE SEQUENCE [LARGE SCALE GENOMIC DNA]</scope>
    <source>
        <strain evidence="2 3">300064</strain>
    </source>
</reference>
<comment type="caution">
    <text evidence="2">The sequence shown here is derived from an EMBL/GenBank/DDBJ whole genome shotgun (WGS) entry which is preliminary data.</text>
</comment>
<evidence type="ECO:0000313" key="2">
    <source>
        <dbReference type="EMBL" id="PPV17428.1"/>
    </source>
</evidence>
<dbReference type="AlphaFoldDB" id="A0A2S7FEL4"/>
<protein>
    <submittedName>
        <fullName evidence="2">Prokaryotic N-methylation motif domain protein</fullName>
    </submittedName>
</protein>
<dbReference type="EMBL" id="LRDH01000024">
    <property type="protein sequence ID" value="PPV17428.1"/>
    <property type="molecule type" value="Genomic_DNA"/>
</dbReference>
<evidence type="ECO:0000313" key="3">
    <source>
        <dbReference type="Proteomes" id="UP000238081"/>
    </source>
</evidence>
<dbReference type="InterPro" id="IPR012902">
    <property type="entry name" value="N_methyl_site"/>
</dbReference>
<dbReference type="InterPro" id="IPR045584">
    <property type="entry name" value="Pilin-like"/>
</dbReference>
<dbReference type="PROSITE" id="PS00409">
    <property type="entry name" value="PROKAR_NTER_METHYL"/>
    <property type="match status" value="1"/>
</dbReference>
<accession>A0A2S7FEL4</accession>
<sequence length="273" mass="30694">MRKISQKHKGFTLLEVIISIALIGILSIGVYNAYLMLIRHTKDGEIKQETALIGKKIVEEVKSGQRSSDNTKIYFDKDGNVITNESEALYVAEITRNHKNTETGENITINNGEYKNRIFVGENRLSYTESDVKTDSLINESKKIIVYINDSGTAGNIKFYNDTSSEISIRDMNYVALDFKYYGIAESIVVEVENASKKQLNLYILNSIKKSDGDWNVDIDNKLGVLTECRRSDNDGKSGTLYNVKVTVSGKNSKGINEDKLFETDFVENVNTP</sequence>